<dbReference type="Proteomes" id="UP001055940">
    <property type="component" value="Plasmid unnamed1"/>
</dbReference>
<protein>
    <submittedName>
        <fullName evidence="1">Uncharacterized protein</fullName>
    </submittedName>
</protein>
<proteinExistence type="predicted"/>
<organism evidence="1 2">
    <name type="scientific">Nocardiopsis exhalans</name>
    <dbReference type="NCBI Taxonomy" id="163604"/>
    <lineage>
        <taxon>Bacteria</taxon>
        <taxon>Bacillati</taxon>
        <taxon>Actinomycetota</taxon>
        <taxon>Actinomycetes</taxon>
        <taxon>Streptosporangiales</taxon>
        <taxon>Nocardiopsidaceae</taxon>
        <taxon>Nocardiopsis</taxon>
    </lineage>
</organism>
<sequence>MDPHKEAPRTSAEDVAELLADMFDAYPMDEGPTTTIALTGPDGKTHEVKADPDQLGWLGNLVVAGHADADRSHDDHPDHGVCAHCEKAPKEEGPEPEAAEHAATLHTLAPTAEELAAEPALVALIGGTITGHEILESYPAEWVVSVEDPEIPGQDATELGTNIADTPLTARLRERLPVVLAPHPNTLGELASVARADILAVAATYGVPAYAVLTNPAGATNEEFQALPTPTALAAEGWLSY</sequence>
<evidence type="ECO:0000313" key="1">
    <source>
        <dbReference type="EMBL" id="USY23550.1"/>
    </source>
</evidence>
<accession>A0ABY5DHU8</accession>
<name>A0ABY5DHU8_9ACTN</name>
<geneLocation type="plasmid" evidence="1 2">
    <name>unnamed1</name>
</geneLocation>
<reference evidence="1" key="1">
    <citation type="submission" date="2022-06" db="EMBL/GenBank/DDBJ databases">
        <authorList>
            <person name="Ping M."/>
        </authorList>
    </citation>
    <scope>NUCLEOTIDE SEQUENCE</scope>
    <source>
        <strain evidence="1">JCM11759T</strain>
        <plasmid evidence="1">unnamed1</plasmid>
    </source>
</reference>
<dbReference type="EMBL" id="CP099838">
    <property type="protein sequence ID" value="USY23550.1"/>
    <property type="molecule type" value="Genomic_DNA"/>
</dbReference>
<gene>
    <name evidence="1" type="ORF">NE857_34015</name>
</gene>
<dbReference type="RefSeq" id="WP_254422204.1">
    <property type="nucleotide sequence ID" value="NZ_BAAAJB010000040.1"/>
</dbReference>
<evidence type="ECO:0000313" key="2">
    <source>
        <dbReference type="Proteomes" id="UP001055940"/>
    </source>
</evidence>
<keyword evidence="2" id="KW-1185">Reference proteome</keyword>
<keyword evidence="1" id="KW-0614">Plasmid</keyword>